<name>U5EU45_9DIPT</name>
<feature type="region of interest" description="Disordered" evidence="1">
    <location>
        <begin position="145"/>
        <end position="165"/>
    </location>
</feature>
<dbReference type="EMBL" id="GANO01004043">
    <property type="protein sequence ID" value="JAB55828.1"/>
    <property type="molecule type" value="mRNA"/>
</dbReference>
<dbReference type="AlphaFoldDB" id="U5EU45"/>
<dbReference type="InterPro" id="IPR006886">
    <property type="entry name" value="RNA_pol_III_Rpc5"/>
</dbReference>
<dbReference type="PANTHER" id="PTHR12069:SF0">
    <property type="entry name" value="DNA-DIRECTED RNA POLYMERASE III SUBUNIT RPC5"/>
    <property type="match status" value="1"/>
</dbReference>
<sequence>MDEDEDSIVEEIPFYLSKTLADSLYVCQYPIKSMNCNFDKAEVTNCCVKPINQNIKIDYALQTDSKHYDAFKGEQFAVAADGKTRSKNEKPTFRSGTMDKQTFISSKPIDDVNRYMICIYQDKEIHGTPLTGIVQMRQTFSYFDKEDKRKKAEQKAENDADNEEDELKQVTVKFARVENEKIKKAREKSFNYLSQIEADEPWCETMWHPPGSTRSELEKQRLFTTNSVPIGDSLQLSAKEYMNQLINKEIGDKSVADALATNVVSIHKLNTLTLVDQLKVILRDAKVITFQQIMDLLPGNRQQLKPDTILNKLPIAGVLIKGNWIVKSEIIYPSNSISAINGVTAEQMINARDYILFQFTKTDYLDRQRLTIVTQLPTEEIKEILCSVAKLNAKKKWEMILPGDKQFEQKYPEIVERQQALWRGYEEKFSEMEKSPKRVRKKSNRDSKN</sequence>
<dbReference type="Pfam" id="PF04801">
    <property type="entry name" value="RPC5"/>
    <property type="match status" value="1"/>
</dbReference>
<feature type="compositionally biased region" description="Basic and acidic residues" evidence="1">
    <location>
        <begin position="145"/>
        <end position="158"/>
    </location>
</feature>
<accession>U5EU45</accession>
<organism evidence="2">
    <name type="scientific">Corethrella appendiculata</name>
    <dbReference type="NCBI Taxonomy" id="1370023"/>
    <lineage>
        <taxon>Eukaryota</taxon>
        <taxon>Metazoa</taxon>
        <taxon>Ecdysozoa</taxon>
        <taxon>Arthropoda</taxon>
        <taxon>Hexapoda</taxon>
        <taxon>Insecta</taxon>
        <taxon>Pterygota</taxon>
        <taxon>Neoptera</taxon>
        <taxon>Endopterygota</taxon>
        <taxon>Diptera</taxon>
        <taxon>Nematocera</taxon>
        <taxon>Culicoidea</taxon>
        <taxon>Chaoboridae</taxon>
        <taxon>Corethrella</taxon>
    </lineage>
</organism>
<dbReference type="GO" id="GO:0042797">
    <property type="term" value="P:tRNA transcription by RNA polymerase III"/>
    <property type="evidence" value="ECO:0007669"/>
    <property type="project" value="TreeGrafter"/>
</dbReference>
<dbReference type="GO" id="GO:0005666">
    <property type="term" value="C:RNA polymerase III complex"/>
    <property type="evidence" value="ECO:0007669"/>
    <property type="project" value="TreeGrafter"/>
</dbReference>
<dbReference type="PANTHER" id="PTHR12069">
    <property type="entry name" value="DNA-DIRECTED RNA POLYMERASES III 80 KDA POLYPEPTIDE RNA POLYMERASE III SUBUNIT 5"/>
    <property type="match status" value="1"/>
</dbReference>
<reference evidence="2" key="1">
    <citation type="journal article" date="2014" name="Insect Biochem. Mol. Biol.">
        <title>An insight into the sialome of the frog biting fly, Corethrella appendiculata.</title>
        <authorList>
            <person name="Ribeiro J.M.C."/>
            <person name="Chagas A.C."/>
            <person name="Pham V.M."/>
            <person name="Lounibos L.P."/>
            <person name="Calvo E."/>
        </authorList>
    </citation>
    <scope>NUCLEOTIDE SEQUENCE</scope>
    <source>
        <tissue evidence="2">Salivary glands</tissue>
    </source>
</reference>
<proteinExistence type="evidence at transcript level"/>
<protein>
    <submittedName>
        <fullName evidence="2">Putative sex-lethal interactor</fullName>
    </submittedName>
</protein>
<evidence type="ECO:0000313" key="2">
    <source>
        <dbReference type="EMBL" id="JAB55828.1"/>
    </source>
</evidence>
<evidence type="ECO:0000256" key="1">
    <source>
        <dbReference type="SAM" id="MobiDB-lite"/>
    </source>
</evidence>